<dbReference type="InterPro" id="IPR003661">
    <property type="entry name" value="HisK_dim/P_dom"/>
</dbReference>
<dbReference type="InterPro" id="IPR050980">
    <property type="entry name" value="2C_sensor_his_kinase"/>
</dbReference>
<dbReference type="SUPFAM" id="SSF55874">
    <property type="entry name" value="ATPase domain of HSP90 chaperone/DNA topoisomerase II/histidine kinase"/>
    <property type="match status" value="1"/>
</dbReference>
<dbReference type="InterPro" id="IPR005467">
    <property type="entry name" value="His_kinase_dom"/>
</dbReference>
<comment type="subcellular location">
    <subcellularLocation>
        <location evidence="2">Cell inner membrane</location>
        <topology evidence="2">Multi-pass membrane protein</topology>
    </subcellularLocation>
</comment>
<reference evidence="20" key="2">
    <citation type="submission" date="2016-12" db="EMBL/GenBank/DDBJ databases">
        <title>Whole genome sequencing of Sphingomonas sp. ABOJV.</title>
        <authorList>
            <person name="Conlan S."/>
            <person name="Thomas P.J."/>
            <person name="Mullikin J."/>
            <person name="Palmore T.N."/>
            <person name="Frank K.M."/>
            <person name="Segre J.A."/>
        </authorList>
    </citation>
    <scope>NUCLEOTIDE SEQUENCE [LARGE SCALE GENOMIC DNA]</scope>
    <source>
        <strain evidence="20">ABOJV</strain>
    </source>
</reference>
<dbReference type="PROSITE" id="PS50109">
    <property type="entry name" value="HIS_KIN"/>
    <property type="match status" value="1"/>
</dbReference>
<keyword evidence="9" id="KW-0547">Nucleotide-binding</keyword>
<evidence type="ECO:0000256" key="15">
    <source>
        <dbReference type="SAM" id="Phobius"/>
    </source>
</evidence>
<dbReference type="Pfam" id="PF00672">
    <property type="entry name" value="HAMP"/>
    <property type="match status" value="1"/>
</dbReference>
<dbReference type="PRINTS" id="PR00344">
    <property type="entry name" value="BCTRLSENSOR"/>
</dbReference>
<dbReference type="OrthoDB" id="9804645at2"/>
<evidence type="ECO:0000256" key="6">
    <source>
        <dbReference type="ARBA" id="ARBA00022553"/>
    </source>
</evidence>
<evidence type="ECO:0000256" key="7">
    <source>
        <dbReference type="ARBA" id="ARBA00022679"/>
    </source>
</evidence>
<evidence type="ECO:0000256" key="13">
    <source>
        <dbReference type="ARBA" id="ARBA00023012"/>
    </source>
</evidence>
<evidence type="ECO:0000256" key="14">
    <source>
        <dbReference type="ARBA" id="ARBA00023136"/>
    </source>
</evidence>
<evidence type="ECO:0000256" key="1">
    <source>
        <dbReference type="ARBA" id="ARBA00000085"/>
    </source>
</evidence>
<protein>
    <recommendedName>
        <fullName evidence="3">histidine kinase</fullName>
        <ecNumber evidence="3">2.7.13.3</ecNumber>
    </recommendedName>
</protein>
<dbReference type="SMART" id="SM00304">
    <property type="entry name" value="HAMP"/>
    <property type="match status" value="1"/>
</dbReference>
<keyword evidence="4" id="KW-1003">Cell membrane</keyword>
<gene>
    <name evidence="18" type="ORF">BRX40_13585</name>
    <name evidence="19" type="ORF">CA257_20985</name>
</gene>
<dbReference type="PANTHER" id="PTHR44936:SF5">
    <property type="entry name" value="SENSOR HISTIDINE KINASE ENVZ"/>
    <property type="match status" value="1"/>
</dbReference>
<proteinExistence type="predicted"/>
<keyword evidence="5" id="KW-0997">Cell inner membrane</keyword>
<evidence type="ECO:0000256" key="5">
    <source>
        <dbReference type="ARBA" id="ARBA00022519"/>
    </source>
</evidence>
<keyword evidence="6" id="KW-0597">Phosphoprotein</keyword>
<feature type="transmembrane region" description="Helical" evidence="15">
    <location>
        <begin position="191"/>
        <end position="210"/>
    </location>
</feature>
<dbReference type="Proteomes" id="UP000185161">
    <property type="component" value="Chromosome"/>
</dbReference>
<dbReference type="CDD" id="cd00075">
    <property type="entry name" value="HATPase"/>
    <property type="match status" value="1"/>
</dbReference>
<keyword evidence="7" id="KW-0808">Transferase</keyword>
<keyword evidence="11" id="KW-0067">ATP-binding</keyword>
<accession>A0A1L6JBK2</accession>
<dbReference type="GO" id="GO:0000155">
    <property type="term" value="F:phosphorelay sensor kinase activity"/>
    <property type="evidence" value="ECO:0007669"/>
    <property type="project" value="InterPro"/>
</dbReference>
<dbReference type="Pfam" id="PF02518">
    <property type="entry name" value="HATPase_c"/>
    <property type="match status" value="1"/>
</dbReference>
<dbReference type="CDD" id="cd00082">
    <property type="entry name" value="HisKA"/>
    <property type="match status" value="1"/>
</dbReference>
<dbReference type="AlphaFoldDB" id="A0A1L6JBK2"/>
<evidence type="ECO:0000313" key="20">
    <source>
        <dbReference type="Proteomes" id="UP000185161"/>
    </source>
</evidence>
<dbReference type="GO" id="GO:0005886">
    <property type="term" value="C:plasma membrane"/>
    <property type="evidence" value="ECO:0007669"/>
    <property type="project" value="UniProtKB-SubCell"/>
</dbReference>
<dbReference type="PANTHER" id="PTHR44936">
    <property type="entry name" value="SENSOR PROTEIN CREC"/>
    <property type="match status" value="1"/>
</dbReference>
<reference evidence="19 21" key="3">
    <citation type="submission" date="2018-07" db="EMBL/GenBank/DDBJ databases">
        <title>Genomic and Epidemiologic Investigation of an Indolent Hospital Outbreak.</title>
        <authorList>
            <person name="Johnson R.C."/>
            <person name="Deming C."/>
            <person name="Conlan S."/>
            <person name="Zellmer C.J."/>
            <person name="Michelin A.V."/>
            <person name="Lee-Lin S."/>
            <person name="Thomas P.J."/>
            <person name="Park M."/>
            <person name="Weingarten R.A."/>
            <person name="Less J."/>
            <person name="Dekker J.P."/>
            <person name="Frank K.M."/>
            <person name="Musser K.A."/>
            <person name="Mcquiston J.R."/>
            <person name="Henderson D.K."/>
            <person name="Lau A.F."/>
            <person name="Palmore T.N."/>
            <person name="Segre J.A."/>
        </authorList>
    </citation>
    <scope>NUCLEOTIDE SEQUENCE [LARGE SCALE GENOMIC DNA]</scope>
    <source>
        <strain evidence="19 21">SK-NIH.Env10_0317</strain>
    </source>
</reference>
<dbReference type="Pfam" id="PF00512">
    <property type="entry name" value="HisKA"/>
    <property type="match status" value="1"/>
</dbReference>
<dbReference type="InterPro" id="IPR036890">
    <property type="entry name" value="HATPase_C_sf"/>
</dbReference>
<evidence type="ECO:0000256" key="10">
    <source>
        <dbReference type="ARBA" id="ARBA00022777"/>
    </source>
</evidence>
<evidence type="ECO:0000256" key="4">
    <source>
        <dbReference type="ARBA" id="ARBA00022475"/>
    </source>
</evidence>
<evidence type="ECO:0000313" key="21">
    <source>
        <dbReference type="Proteomes" id="UP000286681"/>
    </source>
</evidence>
<evidence type="ECO:0000256" key="9">
    <source>
        <dbReference type="ARBA" id="ARBA00022741"/>
    </source>
</evidence>
<name>A0A1L6JBK2_9SPHN</name>
<organism evidence="18 20">
    <name type="scientific">Sphingomonas koreensis</name>
    <dbReference type="NCBI Taxonomy" id="93064"/>
    <lineage>
        <taxon>Bacteria</taxon>
        <taxon>Pseudomonadati</taxon>
        <taxon>Pseudomonadota</taxon>
        <taxon>Alphaproteobacteria</taxon>
        <taxon>Sphingomonadales</taxon>
        <taxon>Sphingomonadaceae</taxon>
        <taxon>Sphingomonas</taxon>
    </lineage>
</organism>
<comment type="catalytic activity">
    <reaction evidence="1">
        <text>ATP + protein L-histidine = ADP + protein N-phospho-L-histidine.</text>
        <dbReference type="EC" id="2.7.13.3"/>
    </reaction>
</comment>
<evidence type="ECO:0000256" key="8">
    <source>
        <dbReference type="ARBA" id="ARBA00022692"/>
    </source>
</evidence>
<evidence type="ECO:0000256" key="2">
    <source>
        <dbReference type="ARBA" id="ARBA00004429"/>
    </source>
</evidence>
<dbReference type="SUPFAM" id="SSF47384">
    <property type="entry name" value="Homodimeric domain of signal transducing histidine kinase"/>
    <property type="match status" value="1"/>
</dbReference>
<keyword evidence="20" id="KW-1185">Reference proteome</keyword>
<dbReference type="EC" id="2.7.13.3" evidence="3"/>
<dbReference type="EMBL" id="CP018820">
    <property type="protein sequence ID" value="APR53321.1"/>
    <property type="molecule type" value="Genomic_DNA"/>
</dbReference>
<feature type="domain" description="Histidine kinase" evidence="16">
    <location>
        <begin position="271"/>
        <end position="469"/>
    </location>
</feature>
<dbReference type="Gene3D" id="3.30.565.10">
    <property type="entry name" value="Histidine kinase-like ATPase, C-terminal domain"/>
    <property type="match status" value="1"/>
</dbReference>
<evidence type="ECO:0000313" key="19">
    <source>
        <dbReference type="EMBL" id="RSU99129.1"/>
    </source>
</evidence>
<dbReference type="STRING" id="93064.BRX40_13585"/>
<keyword evidence="12 15" id="KW-1133">Transmembrane helix</keyword>
<dbReference type="GeneID" id="44133597"/>
<sequence length="470" mass="52216">MIPHRPRLGLPRLKLSVRLGIAIVLAVLASFLLDQALRVMIPPPPFLMVERDWLVKAIAEEARAPADAQRPAGVSDYLVFTTRVAPPFEQGGRGAEFASGLRSAVATALGQPEQDVRVWADTFSDNAWERSSDTAVAIIPRVPMLLTAQELASNRSSVLGRLEIAVRREDGQWLVVTARQTTDARWHQMRMVLTFAGNFLILMIFSIWMARSIVVPLTRLANAAERLGREREPTLIGDMRLPEFAAIAGTFNTMQLRLKRFVDERIQMLAAISHDLRTPLTRLRLLAEYVEDEDQRTQLRSNVAEMESMVSDALAFMREEASQESLETVDLAALLISLADTHHDLGEEVLYEGPDHLDIRCRPVAIRRAFANLIANGCKYGEAVHIVLEAEQDWVSVAFRDRGPGIAPEDVERAFAPFVRLESSRGRETGGTGLGLTISRDVIRSHGGEIAFEGGAGRFTVRVRLPRYGA</sequence>
<dbReference type="RefSeq" id="WP_075151963.1">
    <property type="nucleotide sequence ID" value="NZ_CP018820.1"/>
</dbReference>
<keyword evidence="13" id="KW-0902">Two-component regulatory system</keyword>
<dbReference type="InterPro" id="IPR004358">
    <property type="entry name" value="Sig_transdc_His_kin-like_C"/>
</dbReference>
<dbReference type="InterPro" id="IPR003660">
    <property type="entry name" value="HAMP_dom"/>
</dbReference>
<feature type="transmembrane region" description="Helical" evidence="15">
    <location>
        <begin position="15"/>
        <end position="33"/>
    </location>
</feature>
<dbReference type="GO" id="GO:0005524">
    <property type="term" value="F:ATP binding"/>
    <property type="evidence" value="ECO:0007669"/>
    <property type="project" value="UniProtKB-KW"/>
</dbReference>
<dbReference type="EMBL" id="QQWO01000026">
    <property type="protein sequence ID" value="RSU99129.1"/>
    <property type="molecule type" value="Genomic_DNA"/>
</dbReference>
<evidence type="ECO:0000256" key="3">
    <source>
        <dbReference type="ARBA" id="ARBA00012438"/>
    </source>
</evidence>
<dbReference type="SMART" id="SM00387">
    <property type="entry name" value="HATPase_c"/>
    <property type="match status" value="1"/>
</dbReference>
<evidence type="ECO:0000256" key="11">
    <source>
        <dbReference type="ARBA" id="ARBA00022840"/>
    </source>
</evidence>
<keyword evidence="14 15" id="KW-0472">Membrane</keyword>
<reference evidence="18" key="1">
    <citation type="submission" date="2016-12" db="EMBL/GenBank/DDBJ databases">
        <title>Whole genome sequencing of Sphingomonas koreensis.</title>
        <authorList>
            <person name="Conlan S."/>
            <person name="Thomas P.J."/>
            <person name="Mullikin J."/>
            <person name="Palmore T.N."/>
            <person name="Frank K.M."/>
            <person name="Segre J.A."/>
        </authorList>
    </citation>
    <scope>NUCLEOTIDE SEQUENCE</scope>
    <source>
        <strain evidence="18">ABOJV</strain>
    </source>
</reference>
<dbReference type="SMART" id="SM00388">
    <property type="entry name" value="HisKA"/>
    <property type="match status" value="1"/>
</dbReference>
<evidence type="ECO:0000259" key="16">
    <source>
        <dbReference type="PROSITE" id="PS50109"/>
    </source>
</evidence>
<evidence type="ECO:0000259" key="17">
    <source>
        <dbReference type="PROSITE" id="PS50885"/>
    </source>
</evidence>
<dbReference type="InterPro" id="IPR036097">
    <property type="entry name" value="HisK_dim/P_sf"/>
</dbReference>
<feature type="domain" description="HAMP" evidence="17">
    <location>
        <begin position="211"/>
        <end position="263"/>
    </location>
</feature>
<dbReference type="KEGG" id="skr:BRX40_13585"/>
<keyword evidence="10 19" id="KW-0418">Kinase</keyword>
<dbReference type="Proteomes" id="UP000286681">
    <property type="component" value="Unassembled WGS sequence"/>
</dbReference>
<dbReference type="InterPro" id="IPR003594">
    <property type="entry name" value="HATPase_dom"/>
</dbReference>
<dbReference type="Gene3D" id="1.10.287.130">
    <property type="match status" value="1"/>
</dbReference>
<evidence type="ECO:0000256" key="12">
    <source>
        <dbReference type="ARBA" id="ARBA00022989"/>
    </source>
</evidence>
<dbReference type="PROSITE" id="PS50885">
    <property type="entry name" value="HAMP"/>
    <property type="match status" value="1"/>
</dbReference>
<keyword evidence="8 15" id="KW-0812">Transmembrane</keyword>
<evidence type="ECO:0000313" key="18">
    <source>
        <dbReference type="EMBL" id="APR53321.1"/>
    </source>
</evidence>